<sequence length="350" mass="35820">MTPAIRTVHWGTGAMGSHALRIAARTPGLAVAGVVSQRSAAHAAATLAREAPGAAGAVAGDDLAGVVARCGGADVVLLATHGHLVDLEAQLTAAFELGLRVVCIGEDAIYPAAVDAELARRLERLAQRRGVAMVGTGANPGYVMDWLPMVLTAATAGWTSIRVRRASSLAPFGETVLRSMGVGLSPEQFGAAAARGEIDGHVGYGASVAFLAAGLGVPLEIVDDVCEPIVRERPTELDGHSHPGGVVVGVDQRCRAVAPTGQTVTLEHPQRLGRLEGEEPLHDLIEIDGGELLRARISPALDGGIATVALMINLIPALVNAEPGIHTIASLPLTPFHAPAAQGRVAAANV</sequence>
<dbReference type="RefSeq" id="WP_183339521.1">
    <property type="nucleotide sequence ID" value="NZ_JACHNU010000001.1"/>
</dbReference>
<dbReference type="SUPFAM" id="SSF51735">
    <property type="entry name" value="NAD(P)-binding Rossmann-fold domains"/>
    <property type="match status" value="1"/>
</dbReference>
<dbReference type="Proteomes" id="UP000585272">
    <property type="component" value="Unassembled WGS sequence"/>
</dbReference>
<keyword evidence="2" id="KW-0560">Oxidoreductase</keyword>
<protein>
    <submittedName>
        <fullName evidence="2">4-hydroxy-tetrahydrodipicolinate reductase</fullName>
        <ecNumber evidence="2">1.17.1.8</ecNumber>
    </submittedName>
</protein>
<name>A0A840IAW8_9ACTN</name>
<dbReference type="Gene3D" id="3.40.50.720">
    <property type="entry name" value="NAD(P)-binding Rossmann-like Domain"/>
    <property type="match status" value="1"/>
</dbReference>
<dbReference type="GO" id="GO:0008839">
    <property type="term" value="F:4-hydroxy-tetrahydrodipicolinate reductase"/>
    <property type="evidence" value="ECO:0007669"/>
    <property type="project" value="UniProtKB-EC"/>
</dbReference>
<dbReference type="CDD" id="cd24146">
    <property type="entry name" value="nat-AmDH_N_like"/>
    <property type="match status" value="1"/>
</dbReference>
<dbReference type="EMBL" id="JACHNU010000001">
    <property type="protein sequence ID" value="MBB4661393.1"/>
    <property type="molecule type" value="Genomic_DNA"/>
</dbReference>
<dbReference type="InterPro" id="IPR045760">
    <property type="entry name" value="DAP_DH_C"/>
</dbReference>
<comment type="caution">
    <text evidence="2">The sequence shown here is derived from an EMBL/GenBank/DDBJ whole genome shotgun (WGS) entry which is preliminary data.</text>
</comment>
<dbReference type="AlphaFoldDB" id="A0A840IAW8"/>
<dbReference type="InterPro" id="IPR036291">
    <property type="entry name" value="NAD(P)-bd_dom_sf"/>
</dbReference>
<accession>A0A840IAW8</accession>
<evidence type="ECO:0000313" key="3">
    <source>
        <dbReference type="Proteomes" id="UP000585272"/>
    </source>
</evidence>
<keyword evidence="3" id="KW-1185">Reference proteome</keyword>
<organism evidence="2 3">
    <name type="scientific">Conexibacter arvalis</name>
    <dbReference type="NCBI Taxonomy" id="912552"/>
    <lineage>
        <taxon>Bacteria</taxon>
        <taxon>Bacillati</taxon>
        <taxon>Actinomycetota</taxon>
        <taxon>Thermoleophilia</taxon>
        <taxon>Solirubrobacterales</taxon>
        <taxon>Conexibacteraceae</taxon>
        <taxon>Conexibacter</taxon>
    </lineage>
</organism>
<proteinExistence type="predicted"/>
<dbReference type="Pfam" id="PF19328">
    <property type="entry name" value="DAP_DH_C"/>
    <property type="match status" value="1"/>
</dbReference>
<evidence type="ECO:0000313" key="2">
    <source>
        <dbReference type="EMBL" id="MBB4661393.1"/>
    </source>
</evidence>
<evidence type="ECO:0000259" key="1">
    <source>
        <dbReference type="Pfam" id="PF19328"/>
    </source>
</evidence>
<feature type="domain" description="2,4-diaminopentanoate dehydrogenase C-terminal" evidence="1">
    <location>
        <begin position="142"/>
        <end position="334"/>
    </location>
</feature>
<dbReference type="EC" id="1.17.1.8" evidence="2"/>
<reference evidence="2 3" key="1">
    <citation type="submission" date="2020-08" db="EMBL/GenBank/DDBJ databases">
        <title>Genomic Encyclopedia of Archaeal and Bacterial Type Strains, Phase II (KMG-II): from individual species to whole genera.</title>
        <authorList>
            <person name="Goeker M."/>
        </authorList>
    </citation>
    <scope>NUCLEOTIDE SEQUENCE [LARGE SCALE GENOMIC DNA]</scope>
    <source>
        <strain evidence="2 3">DSM 23288</strain>
    </source>
</reference>
<gene>
    <name evidence="2" type="ORF">BDZ31_000966</name>
</gene>